<accession>A0ABU6S664</accession>
<feature type="region of interest" description="Disordered" evidence="7">
    <location>
        <begin position="209"/>
        <end position="250"/>
    </location>
</feature>
<comment type="caution">
    <text evidence="9">The sequence shown here is derived from an EMBL/GenBank/DDBJ whole genome shotgun (WGS) entry which is preliminary data.</text>
</comment>
<dbReference type="PANTHER" id="PTHR46626:SF1">
    <property type="entry name" value="RETICULON-LIKE PROTEIN B21"/>
    <property type="match status" value="1"/>
</dbReference>
<proteinExistence type="predicted"/>
<feature type="compositionally biased region" description="Basic and acidic residues" evidence="7">
    <location>
        <begin position="70"/>
        <end position="92"/>
    </location>
</feature>
<feature type="transmembrane region" description="Helical" evidence="6">
    <location>
        <begin position="474"/>
        <end position="494"/>
    </location>
</feature>
<reference evidence="9 10" key="1">
    <citation type="journal article" date="2023" name="Plants (Basel)">
        <title>Bridging the Gap: Combining Genomics and Transcriptomics Approaches to Understand Stylosanthes scabra, an Orphan Legume from the Brazilian Caatinga.</title>
        <authorList>
            <person name="Ferreira-Neto J.R.C."/>
            <person name="da Silva M.D."/>
            <person name="Binneck E."/>
            <person name="de Melo N.F."/>
            <person name="da Silva R.H."/>
            <person name="de Melo A.L.T.M."/>
            <person name="Pandolfi V."/>
            <person name="Bustamante F.O."/>
            <person name="Brasileiro-Vidal A.C."/>
            <person name="Benko-Iseppon A.M."/>
        </authorList>
    </citation>
    <scope>NUCLEOTIDE SEQUENCE [LARGE SCALE GENOMIC DNA]</scope>
    <source>
        <tissue evidence="9">Leaves</tissue>
    </source>
</reference>
<dbReference type="PANTHER" id="PTHR46626">
    <property type="entry name" value="RETICULON-LIKE PROTEIN B17"/>
    <property type="match status" value="1"/>
</dbReference>
<keyword evidence="3 6" id="KW-0256">Endoplasmic reticulum</keyword>
<dbReference type="Pfam" id="PF02453">
    <property type="entry name" value="Reticulon"/>
    <property type="match status" value="1"/>
</dbReference>
<evidence type="ECO:0000256" key="6">
    <source>
        <dbReference type="RuleBase" id="RU363132"/>
    </source>
</evidence>
<evidence type="ECO:0000256" key="2">
    <source>
        <dbReference type="ARBA" id="ARBA00022692"/>
    </source>
</evidence>
<feature type="region of interest" description="Disordered" evidence="7">
    <location>
        <begin position="110"/>
        <end position="161"/>
    </location>
</feature>
<name>A0ABU6S664_9FABA</name>
<dbReference type="PROSITE" id="PS50845">
    <property type="entry name" value="RETICULON"/>
    <property type="match status" value="1"/>
</dbReference>
<protein>
    <recommendedName>
        <fullName evidence="6">Reticulon-like protein</fullName>
    </recommendedName>
</protein>
<evidence type="ECO:0000256" key="5">
    <source>
        <dbReference type="ARBA" id="ARBA00023136"/>
    </source>
</evidence>
<feature type="region of interest" description="Disordered" evidence="7">
    <location>
        <begin position="64"/>
        <end position="95"/>
    </location>
</feature>
<organism evidence="9 10">
    <name type="scientific">Stylosanthes scabra</name>
    <dbReference type="NCBI Taxonomy" id="79078"/>
    <lineage>
        <taxon>Eukaryota</taxon>
        <taxon>Viridiplantae</taxon>
        <taxon>Streptophyta</taxon>
        <taxon>Embryophyta</taxon>
        <taxon>Tracheophyta</taxon>
        <taxon>Spermatophyta</taxon>
        <taxon>Magnoliopsida</taxon>
        <taxon>eudicotyledons</taxon>
        <taxon>Gunneridae</taxon>
        <taxon>Pentapetalae</taxon>
        <taxon>rosids</taxon>
        <taxon>fabids</taxon>
        <taxon>Fabales</taxon>
        <taxon>Fabaceae</taxon>
        <taxon>Papilionoideae</taxon>
        <taxon>50 kb inversion clade</taxon>
        <taxon>dalbergioids sensu lato</taxon>
        <taxon>Dalbergieae</taxon>
        <taxon>Pterocarpus clade</taxon>
        <taxon>Stylosanthes</taxon>
    </lineage>
</organism>
<feature type="transmembrane region" description="Helical" evidence="6">
    <location>
        <begin position="400"/>
        <end position="419"/>
    </location>
</feature>
<gene>
    <name evidence="9" type="ORF">PIB30_013028</name>
</gene>
<feature type="transmembrane region" description="Helical" evidence="6">
    <location>
        <begin position="378"/>
        <end position="394"/>
    </location>
</feature>
<feature type="compositionally biased region" description="Polar residues" evidence="7">
    <location>
        <begin position="148"/>
        <end position="158"/>
    </location>
</feature>
<keyword evidence="4 6" id="KW-1133">Transmembrane helix</keyword>
<keyword evidence="2 6" id="KW-0812">Transmembrane</keyword>
<evidence type="ECO:0000313" key="9">
    <source>
        <dbReference type="EMBL" id="MED6131777.1"/>
    </source>
</evidence>
<evidence type="ECO:0000313" key="10">
    <source>
        <dbReference type="Proteomes" id="UP001341840"/>
    </source>
</evidence>
<evidence type="ECO:0000256" key="1">
    <source>
        <dbReference type="ARBA" id="ARBA00004477"/>
    </source>
</evidence>
<dbReference type="Proteomes" id="UP001341840">
    <property type="component" value="Unassembled WGS sequence"/>
</dbReference>
<feature type="transmembrane region" description="Helical" evidence="6">
    <location>
        <begin position="546"/>
        <end position="567"/>
    </location>
</feature>
<dbReference type="EMBL" id="JASCZI010060448">
    <property type="protein sequence ID" value="MED6131777.1"/>
    <property type="molecule type" value="Genomic_DNA"/>
</dbReference>
<evidence type="ECO:0000256" key="3">
    <source>
        <dbReference type="ARBA" id="ARBA00022824"/>
    </source>
</evidence>
<dbReference type="InterPro" id="IPR044647">
    <property type="entry name" value="RTNLB17/18/21"/>
</dbReference>
<evidence type="ECO:0000256" key="7">
    <source>
        <dbReference type="SAM" id="MobiDB-lite"/>
    </source>
</evidence>
<feature type="compositionally biased region" description="Basic and acidic residues" evidence="7">
    <location>
        <begin position="241"/>
        <end position="250"/>
    </location>
</feature>
<feature type="domain" description="Reticulon" evidence="8">
    <location>
        <begin position="365"/>
        <end position="518"/>
    </location>
</feature>
<keyword evidence="10" id="KW-1185">Reference proteome</keyword>
<dbReference type="InterPro" id="IPR003388">
    <property type="entry name" value="Reticulon"/>
</dbReference>
<sequence>MDVSRRRVGVRSSVVAGSVWETRMKSDQVRGGVKVFNADENGSAEEGGATTRFKRTQIGVAIPTGKRKTWKSDSPEGSEKTPIHIARGKTEQQKSPIMVRKKIIKTKEVAVGGRSSPIQASRKLRSEEVVEEEEQNGNPDSVKVVDQSDGNGESSIQLEKTESELNHDLAEETMNGIDGSEPGPDGVCENVPMDENCKDFGVCQDKIISSTSENAEDGVDDEEEGEEEEEDEDVVEEVDIEMEKNSFVDKEISVPESKVPNEPEKKVIENEPEKKEIVKEPLKKVVVVKEQEKHKIVNELEPRKIASRRFHQRNERPVSSPITVKQSPPIRRQSTIYQNLPKANSIPKAEAYRSFPQTQSKLQSLVDLIMWRDISRSAFMFGTGTFLIVSSSYAKDINLSLISVASYIGLVYLAVIFLYRSLICRGVIDVDNTNYVLGEEEAIWLLKLILPYLNECLLKLRAMFSGDPGTTMKLAVLLFVLARCGSSITIWKMAKFGFFGVFTVPKICSLYSTQITAYGNFWIRRFRDAWDSCSHKKAVALGIFGLVWNLSSVVARIWAVFVLFVAFKYYQQHYLVRDEWEEGEAGCDETWHEQQHVGVQRQRQRVPNLVVDTHNNKVKKGF</sequence>
<feature type="compositionally biased region" description="Acidic residues" evidence="7">
    <location>
        <begin position="214"/>
        <end position="240"/>
    </location>
</feature>
<comment type="subcellular location">
    <subcellularLocation>
        <location evidence="1 6">Endoplasmic reticulum membrane</location>
        <topology evidence="1 6">Multi-pass membrane protein</topology>
    </subcellularLocation>
</comment>
<evidence type="ECO:0000256" key="4">
    <source>
        <dbReference type="ARBA" id="ARBA00022989"/>
    </source>
</evidence>
<keyword evidence="5 6" id="KW-0472">Membrane</keyword>
<evidence type="ECO:0000259" key="8">
    <source>
        <dbReference type="PROSITE" id="PS50845"/>
    </source>
</evidence>